<organism evidence="2 3">
    <name type="scientific">Dokdonella ginsengisoli</name>
    <dbReference type="NCBI Taxonomy" id="363846"/>
    <lineage>
        <taxon>Bacteria</taxon>
        <taxon>Pseudomonadati</taxon>
        <taxon>Pseudomonadota</taxon>
        <taxon>Gammaproteobacteria</taxon>
        <taxon>Lysobacterales</taxon>
        <taxon>Rhodanobacteraceae</taxon>
        <taxon>Dokdonella</taxon>
    </lineage>
</organism>
<evidence type="ECO:0000313" key="3">
    <source>
        <dbReference type="Proteomes" id="UP001595886"/>
    </source>
</evidence>
<dbReference type="InterPro" id="IPR050678">
    <property type="entry name" value="DNA_Partitioning_ATPase"/>
</dbReference>
<dbReference type="Gene3D" id="3.40.50.300">
    <property type="entry name" value="P-loop containing nucleotide triphosphate hydrolases"/>
    <property type="match status" value="1"/>
</dbReference>
<dbReference type="InterPro" id="IPR027417">
    <property type="entry name" value="P-loop_NTPase"/>
</dbReference>
<dbReference type="EMBL" id="JBHSHD010000002">
    <property type="protein sequence ID" value="MFC4818811.1"/>
    <property type="molecule type" value="Genomic_DNA"/>
</dbReference>
<dbReference type="PANTHER" id="PTHR13696">
    <property type="entry name" value="P-LOOP CONTAINING NUCLEOSIDE TRIPHOSPHATE HYDROLASE"/>
    <property type="match status" value="1"/>
</dbReference>
<dbReference type="PANTHER" id="PTHR13696:SF96">
    <property type="entry name" value="COBQ_COBB_MIND_PARA NUCLEOTIDE BINDING DOMAIN-CONTAINING PROTEIN"/>
    <property type="match status" value="1"/>
</dbReference>
<dbReference type="InterPro" id="IPR002586">
    <property type="entry name" value="CobQ/CobB/MinD/ParA_Nub-bd_dom"/>
</dbReference>
<dbReference type="Proteomes" id="UP001595886">
    <property type="component" value="Unassembled WGS sequence"/>
</dbReference>
<evidence type="ECO:0000259" key="1">
    <source>
        <dbReference type="Pfam" id="PF01656"/>
    </source>
</evidence>
<dbReference type="CDD" id="cd02042">
    <property type="entry name" value="ParAB_family"/>
    <property type="match status" value="1"/>
</dbReference>
<proteinExistence type="predicted"/>
<dbReference type="RefSeq" id="WP_380018544.1">
    <property type="nucleotide sequence ID" value="NZ_JBHSHD010000002.1"/>
</dbReference>
<reference evidence="3" key="1">
    <citation type="journal article" date="2019" name="Int. J. Syst. Evol. Microbiol.">
        <title>The Global Catalogue of Microorganisms (GCM) 10K type strain sequencing project: providing services to taxonomists for standard genome sequencing and annotation.</title>
        <authorList>
            <consortium name="The Broad Institute Genomics Platform"/>
            <consortium name="The Broad Institute Genome Sequencing Center for Infectious Disease"/>
            <person name="Wu L."/>
            <person name="Ma J."/>
        </authorList>
    </citation>
    <scope>NUCLEOTIDE SEQUENCE [LARGE SCALE GENOMIC DNA]</scope>
    <source>
        <strain evidence="3">CCUG 30340</strain>
    </source>
</reference>
<feature type="domain" description="CobQ/CobB/MinD/ParA nucleotide binding" evidence="1">
    <location>
        <begin position="5"/>
        <end position="175"/>
    </location>
</feature>
<comment type="caution">
    <text evidence="2">The sequence shown here is derived from an EMBL/GenBank/DDBJ whole genome shotgun (WGS) entry which is preliminary data.</text>
</comment>
<keyword evidence="3" id="KW-1185">Reference proteome</keyword>
<name>A0ABV9QPH3_9GAMM</name>
<accession>A0ABV9QPH3</accession>
<evidence type="ECO:0000313" key="2">
    <source>
        <dbReference type="EMBL" id="MFC4818811.1"/>
    </source>
</evidence>
<dbReference type="SUPFAM" id="SSF52540">
    <property type="entry name" value="P-loop containing nucleoside triphosphate hydrolases"/>
    <property type="match status" value="1"/>
</dbReference>
<dbReference type="Pfam" id="PF01656">
    <property type="entry name" value="CbiA"/>
    <property type="match status" value="1"/>
</dbReference>
<protein>
    <submittedName>
        <fullName evidence="2">AAA family ATPase</fullName>
    </submittedName>
</protein>
<gene>
    <name evidence="2" type="ORF">ACFO6Q_00655</name>
</gene>
<sequence>MLKVLVASSKGGAGKSTLATNLAAYYAVDGKNTVLVDADRQGSGLRWCEKRAPHANAVLGLPGLRRDWEKQVPADAQRVIVDSAAGIRAGEVEAYLEQVDVVLVPVLPSAIDLEATEPFLNELAGLARIKRGKVAVGLVANRLKPWTNASQLAVEEMRRFPFPLVAELRDTQGYVLANALGKSIFDYHSELVRSHQEDWARLLRWLKKHS</sequence>